<dbReference type="Proteomes" id="UP000038009">
    <property type="component" value="Unassembled WGS sequence"/>
</dbReference>
<dbReference type="OrthoDB" id="266876at2759"/>
<keyword evidence="2" id="KW-1133">Transmembrane helix</keyword>
<evidence type="ECO:0000313" key="3">
    <source>
        <dbReference type="EMBL" id="KPI87839.1"/>
    </source>
</evidence>
<dbReference type="EMBL" id="LJSK01000072">
    <property type="protein sequence ID" value="KPI87839.1"/>
    <property type="molecule type" value="Genomic_DNA"/>
</dbReference>
<organism evidence="3 4">
    <name type="scientific">Leptomonas seymouri</name>
    <dbReference type="NCBI Taxonomy" id="5684"/>
    <lineage>
        <taxon>Eukaryota</taxon>
        <taxon>Discoba</taxon>
        <taxon>Euglenozoa</taxon>
        <taxon>Kinetoplastea</taxon>
        <taxon>Metakinetoplastina</taxon>
        <taxon>Trypanosomatida</taxon>
        <taxon>Trypanosomatidae</taxon>
        <taxon>Leishmaniinae</taxon>
        <taxon>Leptomonas</taxon>
    </lineage>
</organism>
<evidence type="ECO:0000256" key="1">
    <source>
        <dbReference type="SAM" id="MobiDB-lite"/>
    </source>
</evidence>
<evidence type="ECO:0000256" key="2">
    <source>
        <dbReference type="SAM" id="Phobius"/>
    </source>
</evidence>
<dbReference type="OMA" id="LLRTHCW"/>
<feature type="region of interest" description="Disordered" evidence="1">
    <location>
        <begin position="36"/>
        <end position="55"/>
    </location>
</feature>
<accession>A0A0N0P6P0</accession>
<sequence>MQMYRTAPQLVFQFVGGFSITQYAYPILFNSPKQPPTNATATAKSSSAPSTGSVSGVWGSVQWGVRVGDSATPRSLPEDVESLLTSYRTVSAALLSFIVVSGGAPALLGAALSIYCDGTPEGMARYAKIKRKIRELRT</sequence>
<feature type="transmembrane region" description="Helical" evidence="2">
    <location>
        <begin position="92"/>
        <end position="115"/>
    </location>
</feature>
<keyword evidence="2" id="KW-0812">Transmembrane</keyword>
<evidence type="ECO:0008006" key="5">
    <source>
        <dbReference type="Google" id="ProtNLM"/>
    </source>
</evidence>
<gene>
    <name evidence="3" type="ORF">ABL78_3066</name>
</gene>
<evidence type="ECO:0000313" key="4">
    <source>
        <dbReference type="Proteomes" id="UP000038009"/>
    </source>
</evidence>
<keyword evidence="4" id="KW-1185">Reference proteome</keyword>
<name>A0A0N0P6P0_LEPSE</name>
<comment type="caution">
    <text evidence="3">The sequence shown here is derived from an EMBL/GenBank/DDBJ whole genome shotgun (WGS) entry which is preliminary data.</text>
</comment>
<proteinExistence type="predicted"/>
<reference evidence="3 4" key="1">
    <citation type="journal article" date="2015" name="PLoS Pathog.">
        <title>Leptomonas seymouri: Adaptations to the Dixenous Life Cycle Analyzed by Genome Sequencing, Transcriptome Profiling and Co-infection with Leishmania donovani.</title>
        <authorList>
            <person name="Kraeva N."/>
            <person name="Butenko A."/>
            <person name="Hlavacova J."/>
            <person name="Kostygov A."/>
            <person name="Myskova J."/>
            <person name="Grybchuk D."/>
            <person name="Lestinova T."/>
            <person name="Votypka J."/>
            <person name="Volf P."/>
            <person name="Opperdoes F."/>
            <person name="Flegontov P."/>
            <person name="Lukes J."/>
            <person name="Yurchenko V."/>
        </authorList>
    </citation>
    <scope>NUCLEOTIDE SEQUENCE [LARGE SCALE GENOMIC DNA]</scope>
    <source>
        <strain evidence="3 4">ATCC 30220</strain>
    </source>
</reference>
<dbReference type="AlphaFoldDB" id="A0A0N0P6P0"/>
<keyword evidence="2" id="KW-0472">Membrane</keyword>
<protein>
    <recommendedName>
        <fullName evidence="5">Transmembrane protein</fullName>
    </recommendedName>
</protein>
<dbReference type="VEuPathDB" id="TriTrypDB:Lsey_0072_0160"/>